<proteinExistence type="predicted"/>
<dbReference type="Proteomes" id="UP000298805">
    <property type="component" value="Chromosome"/>
</dbReference>
<gene>
    <name evidence="1" type="ORF">C6V80_03270</name>
</gene>
<dbReference type="EMBL" id="CP027432">
    <property type="protein sequence ID" value="QCI28017.1"/>
    <property type="molecule type" value="Genomic_DNA"/>
</dbReference>
<evidence type="ECO:0000313" key="2">
    <source>
        <dbReference type="Proteomes" id="UP000298805"/>
    </source>
</evidence>
<sequence>MNKLKQEILTLINKKANVEIAIIKLYTIQNNDIEISYYEDCEINGMLKALKIIDEKEFLSFLENLSKMKCKIFTKNYPVCKIEKEKVEIIDADYLPF</sequence>
<name>A0ABX5THT1_9BACT</name>
<keyword evidence="2" id="KW-1185">Reference proteome</keyword>
<evidence type="ECO:0000313" key="1">
    <source>
        <dbReference type="EMBL" id="QCI28017.1"/>
    </source>
</evidence>
<protein>
    <submittedName>
        <fullName evidence="1">Uncharacterized protein</fullName>
    </submittedName>
</protein>
<reference evidence="1" key="1">
    <citation type="submission" date="2019-06" db="EMBL/GenBank/DDBJ databases">
        <title>A comparative analysis of the Nautiliaceae.</title>
        <authorList>
            <person name="Grosche A."/>
            <person name="Smedile F."/>
            <person name="Vetriani C."/>
        </authorList>
    </citation>
    <scope>NUCLEOTIDE SEQUENCE</scope>
    <source>
        <strain evidence="1">TB6</strain>
    </source>
</reference>
<organism evidence="1 2">
    <name type="scientific">Caminibacter pacificus</name>
    <dbReference type="NCBI Taxonomy" id="1424653"/>
    <lineage>
        <taxon>Bacteria</taxon>
        <taxon>Pseudomonadati</taxon>
        <taxon>Campylobacterota</taxon>
        <taxon>Epsilonproteobacteria</taxon>
        <taxon>Nautiliales</taxon>
        <taxon>Nautiliaceae</taxon>
        <taxon>Caminibacter</taxon>
    </lineage>
</organism>
<dbReference type="RefSeq" id="WP_123352189.1">
    <property type="nucleotide sequence ID" value="NZ_CP027432.2"/>
</dbReference>
<accession>A0ABX5THT1</accession>